<dbReference type="CDD" id="cd00082">
    <property type="entry name" value="HisKA"/>
    <property type="match status" value="1"/>
</dbReference>
<dbReference type="EMBL" id="QPJL01000005">
    <property type="protein sequence ID" value="RCW85804.1"/>
    <property type="molecule type" value="Genomic_DNA"/>
</dbReference>
<dbReference type="InterPro" id="IPR004358">
    <property type="entry name" value="Sig_transdc_His_kin-like_C"/>
</dbReference>
<keyword evidence="6 10" id="KW-0418">Kinase</keyword>
<dbReference type="SMART" id="SM00387">
    <property type="entry name" value="HATPase_c"/>
    <property type="match status" value="1"/>
</dbReference>
<keyword evidence="5" id="KW-0547">Nucleotide-binding</keyword>
<evidence type="ECO:0000256" key="6">
    <source>
        <dbReference type="ARBA" id="ARBA00022777"/>
    </source>
</evidence>
<dbReference type="RefSeq" id="WP_114348608.1">
    <property type="nucleotide sequence ID" value="NZ_QPJL01000005.1"/>
</dbReference>
<dbReference type="Gene3D" id="1.10.287.130">
    <property type="match status" value="1"/>
</dbReference>
<dbReference type="GO" id="GO:0005524">
    <property type="term" value="F:ATP binding"/>
    <property type="evidence" value="ECO:0007669"/>
    <property type="project" value="UniProtKB-KW"/>
</dbReference>
<evidence type="ECO:0000256" key="2">
    <source>
        <dbReference type="ARBA" id="ARBA00012438"/>
    </source>
</evidence>
<dbReference type="InterPro" id="IPR036890">
    <property type="entry name" value="HATPase_C_sf"/>
</dbReference>
<evidence type="ECO:0000313" key="11">
    <source>
        <dbReference type="Proteomes" id="UP000253345"/>
    </source>
</evidence>
<dbReference type="SUPFAM" id="SSF47384">
    <property type="entry name" value="Homodimeric domain of signal transducing histidine kinase"/>
    <property type="match status" value="1"/>
</dbReference>
<evidence type="ECO:0000256" key="4">
    <source>
        <dbReference type="ARBA" id="ARBA00022679"/>
    </source>
</evidence>
<evidence type="ECO:0000256" key="3">
    <source>
        <dbReference type="ARBA" id="ARBA00022553"/>
    </source>
</evidence>
<reference evidence="10 11" key="1">
    <citation type="submission" date="2018-07" db="EMBL/GenBank/DDBJ databases">
        <title>Genomic Encyclopedia of Type Strains, Phase III (KMG-III): the genomes of soil and plant-associated and newly described type strains.</title>
        <authorList>
            <person name="Whitman W."/>
        </authorList>
    </citation>
    <scope>NUCLEOTIDE SEQUENCE [LARGE SCALE GENOMIC DNA]</scope>
    <source>
        <strain evidence="10 11">CECT 8525</strain>
    </source>
</reference>
<name>A0A368Z5Q8_9RHOB</name>
<dbReference type="SMART" id="SM00388">
    <property type="entry name" value="HisKA"/>
    <property type="match status" value="1"/>
</dbReference>
<dbReference type="Pfam" id="PF00512">
    <property type="entry name" value="HisKA"/>
    <property type="match status" value="1"/>
</dbReference>
<dbReference type="GO" id="GO:0000155">
    <property type="term" value="F:phosphorelay sensor kinase activity"/>
    <property type="evidence" value="ECO:0007669"/>
    <property type="project" value="InterPro"/>
</dbReference>
<dbReference type="InterPro" id="IPR036097">
    <property type="entry name" value="HisK_dim/P_sf"/>
</dbReference>
<evidence type="ECO:0000256" key="8">
    <source>
        <dbReference type="ARBA" id="ARBA00023012"/>
    </source>
</evidence>
<dbReference type="PANTHER" id="PTHR43065:SF10">
    <property type="entry name" value="PEROXIDE STRESS-ACTIVATED HISTIDINE KINASE MAK3"/>
    <property type="match status" value="1"/>
</dbReference>
<organism evidence="10 11">
    <name type="scientific">Paracoccus lutimaris</name>
    <dbReference type="NCBI Taxonomy" id="1490030"/>
    <lineage>
        <taxon>Bacteria</taxon>
        <taxon>Pseudomonadati</taxon>
        <taxon>Pseudomonadota</taxon>
        <taxon>Alphaproteobacteria</taxon>
        <taxon>Rhodobacterales</taxon>
        <taxon>Paracoccaceae</taxon>
        <taxon>Paracoccus</taxon>
    </lineage>
</organism>
<keyword evidence="4" id="KW-0808">Transferase</keyword>
<dbReference type="OrthoDB" id="9789238at2"/>
<protein>
    <recommendedName>
        <fullName evidence="2">histidine kinase</fullName>
        <ecNumber evidence="2">2.7.13.3</ecNumber>
    </recommendedName>
</protein>
<evidence type="ECO:0000256" key="7">
    <source>
        <dbReference type="ARBA" id="ARBA00022840"/>
    </source>
</evidence>
<comment type="caution">
    <text evidence="10">The sequence shown here is derived from an EMBL/GenBank/DDBJ whole genome shotgun (WGS) entry which is preliminary data.</text>
</comment>
<dbReference type="SUPFAM" id="SSF55874">
    <property type="entry name" value="ATPase domain of HSP90 chaperone/DNA topoisomerase II/histidine kinase"/>
    <property type="match status" value="1"/>
</dbReference>
<dbReference type="Gene3D" id="3.30.565.10">
    <property type="entry name" value="Histidine kinase-like ATPase, C-terminal domain"/>
    <property type="match status" value="1"/>
</dbReference>
<sequence length="386" mass="41122">MTHRGRAELIPDPEVERTTGFHPAVVGPNWSALPLPAVILDAEGRIAAMNDLAESFLNISCRSSLGQPLEGPEMAKRLRIVPSIATILERVREGHEAMNRAGVRFEIGDRLGGHSDRYATLHAGPAPSPAGGTAILIAPQEGGGRLGQGQAARSAARSAIGMAEMLAHEIKNPLAGIRGAAQLIGMNLRPEDKDLADLIVAESRRIVELLDQVERFGDTSAPKLAAVNIHDVLERVRRSAAVGFGKGLKIVPDYDPSLPPALIDADQMVQVCLNLVKNAAEAIHRAGRKTGTIRIHSFYDGALRLAPTEAEPQGRSLPLQIEIEDDGPGIPDSIVAEVFEPFVSGRENGTGLGLALVSKIIADHGAWIALESRPGRTVFRLSLPKA</sequence>
<dbReference type="InterPro" id="IPR003661">
    <property type="entry name" value="HisK_dim/P_dom"/>
</dbReference>
<dbReference type="PROSITE" id="PS50109">
    <property type="entry name" value="HIS_KIN"/>
    <property type="match status" value="1"/>
</dbReference>
<keyword evidence="11" id="KW-1185">Reference proteome</keyword>
<keyword evidence="3" id="KW-0597">Phosphoprotein</keyword>
<dbReference type="AlphaFoldDB" id="A0A368Z5Q8"/>
<dbReference type="PRINTS" id="PR00344">
    <property type="entry name" value="BCTRLSENSOR"/>
</dbReference>
<feature type="domain" description="Histidine kinase" evidence="9">
    <location>
        <begin position="165"/>
        <end position="386"/>
    </location>
</feature>
<keyword evidence="7" id="KW-0067">ATP-binding</keyword>
<dbReference type="InterPro" id="IPR005467">
    <property type="entry name" value="His_kinase_dom"/>
</dbReference>
<keyword evidence="8" id="KW-0902">Two-component regulatory system</keyword>
<accession>A0A368Z5Q8</accession>
<evidence type="ECO:0000313" key="10">
    <source>
        <dbReference type="EMBL" id="RCW85804.1"/>
    </source>
</evidence>
<evidence type="ECO:0000256" key="1">
    <source>
        <dbReference type="ARBA" id="ARBA00000085"/>
    </source>
</evidence>
<dbReference type="PANTHER" id="PTHR43065">
    <property type="entry name" value="SENSOR HISTIDINE KINASE"/>
    <property type="match status" value="1"/>
</dbReference>
<dbReference type="InterPro" id="IPR003594">
    <property type="entry name" value="HATPase_dom"/>
</dbReference>
<gene>
    <name evidence="10" type="ORF">DFP89_10570</name>
</gene>
<dbReference type="Proteomes" id="UP000253345">
    <property type="component" value="Unassembled WGS sequence"/>
</dbReference>
<dbReference type="EC" id="2.7.13.3" evidence="2"/>
<proteinExistence type="predicted"/>
<comment type="catalytic activity">
    <reaction evidence="1">
        <text>ATP + protein L-histidine = ADP + protein N-phospho-L-histidine.</text>
        <dbReference type="EC" id="2.7.13.3"/>
    </reaction>
</comment>
<evidence type="ECO:0000259" key="9">
    <source>
        <dbReference type="PROSITE" id="PS50109"/>
    </source>
</evidence>
<dbReference type="Pfam" id="PF02518">
    <property type="entry name" value="HATPase_c"/>
    <property type="match status" value="1"/>
</dbReference>
<evidence type="ECO:0000256" key="5">
    <source>
        <dbReference type="ARBA" id="ARBA00022741"/>
    </source>
</evidence>